<evidence type="ECO:0000256" key="1">
    <source>
        <dbReference type="SAM" id="Phobius"/>
    </source>
</evidence>
<accession>A0A1H5US37</accession>
<reference evidence="3" key="1">
    <citation type="submission" date="2016-10" db="EMBL/GenBank/DDBJ databases">
        <authorList>
            <person name="Varghese N."/>
            <person name="Submissions S."/>
        </authorList>
    </citation>
    <scope>NUCLEOTIDE SEQUENCE [LARGE SCALE GENOMIC DNA]</scope>
    <source>
        <strain evidence="3">DSM 22361</strain>
    </source>
</reference>
<keyword evidence="1" id="KW-0472">Membrane</keyword>
<protein>
    <submittedName>
        <fullName evidence="2">Uncharacterized protein</fullName>
    </submittedName>
</protein>
<evidence type="ECO:0000313" key="3">
    <source>
        <dbReference type="Proteomes" id="UP000236731"/>
    </source>
</evidence>
<organism evidence="2 3">
    <name type="scientific">Sphingobacterium lactis</name>
    <dbReference type="NCBI Taxonomy" id="797291"/>
    <lineage>
        <taxon>Bacteria</taxon>
        <taxon>Pseudomonadati</taxon>
        <taxon>Bacteroidota</taxon>
        <taxon>Sphingobacteriia</taxon>
        <taxon>Sphingobacteriales</taxon>
        <taxon>Sphingobacteriaceae</taxon>
        <taxon>Sphingobacterium</taxon>
    </lineage>
</organism>
<proteinExistence type="predicted"/>
<feature type="transmembrane region" description="Helical" evidence="1">
    <location>
        <begin position="66"/>
        <end position="83"/>
    </location>
</feature>
<keyword evidence="3" id="KW-1185">Reference proteome</keyword>
<keyword evidence="1" id="KW-1133">Transmembrane helix</keyword>
<gene>
    <name evidence="2" type="ORF">SAMN05421877_102366</name>
</gene>
<sequence length="112" mass="12571">MQNLQFKPFDKDELTVKLKEAFPEYKVQTTFGTLQVRKSGFTITGNVALKTTPEAGIIRTQSNLDMALIFLLVSLPIGIYIYMKAEKTKALENEVVAKLKEILEPVSYQATA</sequence>
<dbReference type="RefSeq" id="WP_103905371.1">
    <property type="nucleotide sequence ID" value="NZ_CP049246.1"/>
</dbReference>
<keyword evidence="1" id="KW-0812">Transmembrane</keyword>
<evidence type="ECO:0000313" key="2">
    <source>
        <dbReference type="EMBL" id="SEF77027.1"/>
    </source>
</evidence>
<dbReference type="EMBL" id="FNUT01000002">
    <property type="protein sequence ID" value="SEF77027.1"/>
    <property type="molecule type" value="Genomic_DNA"/>
</dbReference>
<name>A0A1H5US37_9SPHI</name>
<dbReference type="OrthoDB" id="1267464at2"/>
<dbReference type="Proteomes" id="UP000236731">
    <property type="component" value="Unassembled WGS sequence"/>
</dbReference>
<dbReference type="AlphaFoldDB" id="A0A1H5US37"/>